<name>A0A1Y1CK97_9BACT</name>
<organism evidence="10 11">
    <name type="scientific">Labilibaculum antarcticum</name>
    <dbReference type="NCBI Taxonomy" id="1717717"/>
    <lineage>
        <taxon>Bacteria</taxon>
        <taxon>Pseudomonadati</taxon>
        <taxon>Bacteroidota</taxon>
        <taxon>Bacteroidia</taxon>
        <taxon>Marinilabiliales</taxon>
        <taxon>Marinifilaceae</taxon>
        <taxon>Labilibaculum</taxon>
    </lineage>
</organism>
<feature type="transmembrane region" description="Helical" evidence="9">
    <location>
        <begin position="169"/>
        <end position="188"/>
    </location>
</feature>
<feature type="transmembrane region" description="Helical" evidence="9">
    <location>
        <begin position="380"/>
        <end position="407"/>
    </location>
</feature>
<comment type="similarity">
    <text evidence="2 8">Belongs to the nucleobase:cation symporter-2 (NCS2) (TC 2.A.40) family. Azg-like subfamily.</text>
</comment>
<dbReference type="EMBL" id="AP018042">
    <property type="protein sequence ID" value="BAX79681.1"/>
    <property type="molecule type" value="Genomic_DNA"/>
</dbReference>
<feature type="transmembrane region" description="Helical" evidence="9">
    <location>
        <begin position="131"/>
        <end position="149"/>
    </location>
</feature>
<evidence type="ECO:0000256" key="1">
    <source>
        <dbReference type="ARBA" id="ARBA00004651"/>
    </source>
</evidence>
<reference evidence="11" key="2">
    <citation type="journal article" date="2020" name="Antonie Van Leeuwenhoek">
        <title>Labilibaculum antarcticum sp. nov., a novel facultative anaerobic, psychrotorelant bacterium isolated from marine sediment of Antarctica.</title>
        <authorList>
            <person name="Watanabe M."/>
            <person name="Kojima H."/>
            <person name="Fukui M."/>
        </authorList>
    </citation>
    <scope>NUCLEOTIDE SEQUENCE [LARGE SCALE GENOMIC DNA]</scope>
    <source>
        <strain evidence="11">SPP2</strain>
    </source>
</reference>
<evidence type="ECO:0000256" key="6">
    <source>
        <dbReference type="ARBA" id="ARBA00022989"/>
    </source>
</evidence>
<dbReference type="RefSeq" id="WP_096428573.1">
    <property type="nucleotide sequence ID" value="NZ_AP018042.1"/>
</dbReference>
<keyword evidence="11" id="KW-1185">Reference proteome</keyword>
<evidence type="ECO:0000256" key="5">
    <source>
        <dbReference type="ARBA" id="ARBA00022692"/>
    </source>
</evidence>
<dbReference type="Proteomes" id="UP000218267">
    <property type="component" value="Chromosome"/>
</dbReference>
<dbReference type="PIRSF" id="PIRSF005353">
    <property type="entry name" value="PbuG"/>
    <property type="match status" value="1"/>
</dbReference>
<comment type="subcellular location">
    <subcellularLocation>
        <location evidence="1 8">Cell membrane</location>
        <topology evidence="1 8">Multi-pass membrane protein</topology>
    </subcellularLocation>
</comment>
<feature type="transmembrane region" description="Helical" evidence="9">
    <location>
        <begin position="47"/>
        <end position="68"/>
    </location>
</feature>
<dbReference type="GO" id="GO:0005345">
    <property type="term" value="F:purine nucleobase transmembrane transporter activity"/>
    <property type="evidence" value="ECO:0007669"/>
    <property type="project" value="TreeGrafter"/>
</dbReference>
<dbReference type="OrthoDB" id="9808458at2"/>
<sequence length="440" mass="46577">MLDKFFNITGQGSTIKTEIIAGLTTFATMAYILAVNPYFLSVAGMDYGAVMTATALSAVIATLVMALIAKLPFALAPGMGLNAFFAFTVCGVMGCSWQLALTAVFAEGIIFLLLTFFNVREAIINSIPTNIKHAISVGIGLFIAFIGLAHKDVAIIVPGQGIPVHLGNLHSPGALLCILGIIIIGVLLIRNVKGAILIGLLAVTVVGLIPGLDVTSLPKEGGLVSLPPSLEPIFFKFVGFDEILSLKFVSILFVFLFVDMFDTVGTLVGVASKADLLDAEGRVPRVKQALFADAIGTTAGAVLGTSTVTTYVESAAGVAEGGKTGMTSLVVAFMFFLALFFTPLFTMIPAAASSSVLVIIGVFMMSPITKINFDDYSEFIPAFLTMIMMPLTYSIAEGIAFGMLSYVILKVLTGRYKELNVAMVCIAFIFVLKYVYNIGE</sequence>
<dbReference type="KEGG" id="mbas:ALGA_1296"/>
<evidence type="ECO:0000256" key="9">
    <source>
        <dbReference type="SAM" id="Phobius"/>
    </source>
</evidence>
<dbReference type="Pfam" id="PF00860">
    <property type="entry name" value="Xan_ur_permease"/>
    <property type="match status" value="1"/>
</dbReference>
<dbReference type="InterPro" id="IPR026033">
    <property type="entry name" value="Azg-like_bact_archaea"/>
</dbReference>
<evidence type="ECO:0000256" key="7">
    <source>
        <dbReference type="ARBA" id="ARBA00023136"/>
    </source>
</evidence>
<evidence type="ECO:0000256" key="8">
    <source>
        <dbReference type="PIRNR" id="PIRNR005353"/>
    </source>
</evidence>
<keyword evidence="6 8" id="KW-1133">Transmembrane helix</keyword>
<feature type="transmembrane region" description="Helical" evidence="9">
    <location>
        <begin position="348"/>
        <end position="368"/>
    </location>
</feature>
<keyword evidence="3 8" id="KW-0813">Transport</keyword>
<dbReference type="AlphaFoldDB" id="A0A1Y1CK97"/>
<keyword evidence="7 8" id="KW-0472">Membrane</keyword>
<evidence type="ECO:0000256" key="2">
    <source>
        <dbReference type="ARBA" id="ARBA00005697"/>
    </source>
</evidence>
<feature type="transmembrane region" description="Helical" evidence="9">
    <location>
        <begin position="20"/>
        <end position="41"/>
    </location>
</feature>
<keyword evidence="5 8" id="KW-0812">Transmembrane</keyword>
<proteinExistence type="inferred from homology"/>
<evidence type="ECO:0000313" key="11">
    <source>
        <dbReference type="Proteomes" id="UP000218267"/>
    </source>
</evidence>
<reference evidence="10 11" key="1">
    <citation type="journal article" date="2018" name="Mar. Genomics">
        <title>Complete genome sequence of Marinifilaceae bacterium strain SPP2, isolated from the Antarctic marine sediment.</title>
        <authorList>
            <person name="Watanabe M."/>
            <person name="Kojima H."/>
            <person name="Fukui M."/>
        </authorList>
    </citation>
    <scope>NUCLEOTIDE SEQUENCE [LARGE SCALE GENOMIC DNA]</scope>
    <source>
        <strain evidence="10 11">SPP2</strain>
    </source>
</reference>
<dbReference type="PANTHER" id="PTHR43337:SF1">
    <property type="entry name" value="XANTHINE_URACIL PERMEASE C887.17-RELATED"/>
    <property type="match status" value="1"/>
</dbReference>
<dbReference type="InterPro" id="IPR006043">
    <property type="entry name" value="NCS2"/>
</dbReference>
<evidence type="ECO:0000313" key="10">
    <source>
        <dbReference type="EMBL" id="BAX79681.1"/>
    </source>
</evidence>
<evidence type="ECO:0000256" key="3">
    <source>
        <dbReference type="ARBA" id="ARBA00022448"/>
    </source>
</evidence>
<feature type="transmembrane region" description="Helical" evidence="9">
    <location>
        <begin position="100"/>
        <end position="119"/>
    </location>
</feature>
<protein>
    <submittedName>
        <fullName evidence="10">NCS2 family permease</fullName>
    </submittedName>
</protein>
<accession>A0A1Y1CK97</accession>
<feature type="transmembrane region" description="Helical" evidence="9">
    <location>
        <begin position="195"/>
        <end position="212"/>
    </location>
</feature>
<dbReference type="GO" id="GO:0005886">
    <property type="term" value="C:plasma membrane"/>
    <property type="evidence" value="ECO:0007669"/>
    <property type="project" value="UniProtKB-SubCell"/>
</dbReference>
<dbReference type="InterPro" id="IPR045018">
    <property type="entry name" value="Azg-like"/>
</dbReference>
<dbReference type="PANTHER" id="PTHR43337">
    <property type="entry name" value="XANTHINE/URACIL PERMEASE C887.17-RELATED"/>
    <property type="match status" value="1"/>
</dbReference>
<evidence type="ECO:0000256" key="4">
    <source>
        <dbReference type="ARBA" id="ARBA00022475"/>
    </source>
</evidence>
<feature type="transmembrane region" description="Helical" evidence="9">
    <location>
        <begin position="290"/>
        <end position="312"/>
    </location>
</feature>
<keyword evidence="4 8" id="KW-1003">Cell membrane</keyword>
<feature type="transmembrane region" description="Helical" evidence="9">
    <location>
        <begin position="248"/>
        <end position="270"/>
    </location>
</feature>
<gene>
    <name evidence="10" type="ORF">ALGA_1296</name>
</gene>
<feature type="transmembrane region" description="Helical" evidence="9">
    <location>
        <begin position="324"/>
        <end position="341"/>
    </location>
</feature>
<feature type="transmembrane region" description="Helical" evidence="9">
    <location>
        <begin position="419"/>
        <end position="436"/>
    </location>
</feature>